<reference evidence="19" key="1">
    <citation type="journal article" date="2023" name="Mol. Biol. Evol.">
        <title>Third-Generation Sequencing Reveals the Adaptive Role of the Epigenome in Three Deep-Sea Polychaetes.</title>
        <authorList>
            <person name="Perez M."/>
            <person name="Aroh O."/>
            <person name="Sun Y."/>
            <person name="Lan Y."/>
            <person name="Juniper S.K."/>
            <person name="Young C.R."/>
            <person name="Angers B."/>
            <person name="Qian P.Y."/>
        </authorList>
    </citation>
    <scope>NUCLEOTIDE SEQUENCE</scope>
    <source>
        <strain evidence="19">P08H-3</strain>
    </source>
</reference>
<dbReference type="PRINTS" id="PR00700">
    <property type="entry name" value="PRTYPHPHTASE"/>
</dbReference>
<dbReference type="PROSITE" id="PS50001">
    <property type="entry name" value="SH2"/>
    <property type="match status" value="2"/>
</dbReference>
<evidence type="ECO:0000256" key="14">
    <source>
        <dbReference type="PROSITE-ProRule" id="PRU00191"/>
    </source>
</evidence>
<dbReference type="Gene3D" id="3.90.190.10">
    <property type="entry name" value="Protein tyrosine phosphatase superfamily"/>
    <property type="match status" value="1"/>
</dbReference>
<organism evidence="19 20">
    <name type="scientific">Paralvinella palmiformis</name>
    <dbReference type="NCBI Taxonomy" id="53620"/>
    <lineage>
        <taxon>Eukaryota</taxon>
        <taxon>Metazoa</taxon>
        <taxon>Spiralia</taxon>
        <taxon>Lophotrochozoa</taxon>
        <taxon>Annelida</taxon>
        <taxon>Polychaeta</taxon>
        <taxon>Sedentaria</taxon>
        <taxon>Canalipalpata</taxon>
        <taxon>Terebellida</taxon>
        <taxon>Terebelliformia</taxon>
        <taxon>Alvinellidae</taxon>
        <taxon>Paralvinella</taxon>
    </lineage>
</organism>
<dbReference type="FunFam" id="3.30.505.10:FF:000018">
    <property type="entry name" value="Tyrosine-protein phosphatase non-receptor type"/>
    <property type="match status" value="1"/>
</dbReference>
<evidence type="ECO:0000256" key="6">
    <source>
        <dbReference type="ARBA" id="ARBA00022801"/>
    </source>
</evidence>
<evidence type="ECO:0000256" key="13">
    <source>
        <dbReference type="PIRSR" id="PIRSR000929-2"/>
    </source>
</evidence>
<keyword evidence="7 11" id="KW-0904">Protein phosphatase</keyword>
<dbReference type="InterPro" id="IPR000980">
    <property type="entry name" value="SH2"/>
</dbReference>
<dbReference type="CDD" id="cd10340">
    <property type="entry name" value="SH2_N-SH2_SHP_like"/>
    <property type="match status" value="1"/>
</dbReference>
<dbReference type="Pfam" id="PF00017">
    <property type="entry name" value="SH2"/>
    <property type="match status" value="2"/>
</dbReference>
<dbReference type="EMBL" id="JAODUP010000545">
    <property type="protein sequence ID" value="KAK2147610.1"/>
    <property type="molecule type" value="Genomic_DNA"/>
</dbReference>
<keyword evidence="5" id="KW-0677">Repeat</keyword>
<evidence type="ECO:0000256" key="9">
    <source>
        <dbReference type="ARBA" id="ARBA00034734"/>
    </source>
</evidence>
<dbReference type="SMART" id="SM00252">
    <property type="entry name" value="SH2"/>
    <property type="match status" value="2"/>
</dbReference>
<feature type="domain" description="SH2" evidence="16">
    <location>
        <begin position="120"/>
        <end position="215"/>
    </location>
</feature>
<evidence type="ECO:0000259" key="17">
    <source>
        <dbReference type="PROSITE" id="PS50055"/>
    </source>
</evidence>
<evidence type="ECO:0000256" key="11">
    <source>
        <dbReference type="PIRNR" id="PIRNR000929"/>
    </source>
</evidence>
<comment type="catalytic activity">
    <reaction evidence="10 11">
        <text>O-phospho-L-tyrosyl-[protein] + H2O = L-tyrosyl-[protein] + phosphate</text>
        <dbReference type="Rhea" id="RHEA:10684"/>
        <dbReference type="Rhea" id="RHEA-COMP:10136"/>
        <dbReference type="Rhea" id="RHEA-COMP:20101"/>
        <dbReference type="ChEBI" id="CHEBI:15377"/>
        <dbReference type="ChEBI" id="CHEBI:43474"/>
        <dbReference type="ChEBI" id="CHEBI:46858"/>
        <dbReference type="ChEBI" id="CHEBI:61978"/>
        <dbReference type="EC" id="3.1.3.48"/>
    </reaction>
</comment>
<dbReference type="PANTHER" id="PTHR46559">
    <property type="entry name" value="TYROSINE-PROTEIN PHOSPHATASE NON-RECEPTOR TYPE 11"/>
    <property type="match status" value="1"/>
</dbReference>
<dbReference type="FunFam" id="3.90.190.10:FF:000045">
    <property type="entry name" value="Tyrosine-protein phosphatase non-receptor type 12"/>
    <property type="match status" value="1"/>
</dbReference>
<sequence>MNVDSPVCKDWIKWFHPNISGVDAEELLNKYGSDGSFLARPSKSHPGDFTLSVRRNDEVTHIKIQNTGDFYDLYGGEKFATLAELVQFYTENQGTLKEKSGEVIHLKYPLYSDDPTTERWFHGHISGKEAEKLLQDKNVKNGSYLVRESYSQPGDFVLSVKVEEKVTHVMIRCKDGKFDVGGGEQFDTLPDLIEHYRKSPMVETSGTVVHLRQPINTTKINVSRIRTRFLELERLSNQQTGKIGFCEEFERLQQMECKNLYSRDEGKKDCNKSKNRYKNILPFDYTRVILKGDKSVEGSDYINANFICMKNVDEHSPVAIKKSYIATQGCLENTVIDFWKMMWQENCQIIVMTTKLVERAKKKCVKYWPNVNSSKEFDCYLGKLTVTTDGEIDIKTYMLREFSVNLQKAEGGGSEDRKIYQYHFMSWPDHGVPQDPGPVLDFLQDVNDKQDHISNVGPVVVHCSAGIGRTGTFIVVDMILKQIKECGLDVEIDIQRMIQMVRSQRSGMVQTEPQYKFVYQAVKHYIETTSQRRQAERRSQLLGREYTNIRYTTEAVGGGEIPVQSQRVPPLPTQKQAAPLLKQKKPPPRINEDNPAMVYQNLNCTPISDCARPPRKV</sequence>
<dbReference type="GO" id="GO:0030971">
    <property type="term" value="F:receptor tyrosine kinase binding"/>
    <property type="evidence" value="ECO:0007669"/>
    <property type="project" value="TreeGrafter"/>
</dbReference>
<evidence type="ECO:0000259" key="16">
    <source>
        <dbReference type="PROSITE" id="PS50001"/>
    </source>
</evidence>
<dbReference type="PANTHER" id="PTHR46559:SF3">
    <property type="entry name" value="TYROSINE-PROTEIN PHOSPHATASE NON-RECEPTOR TYPE"/>
    <property type="match status" value="1"/>
</dbReference>
<comment type="subcellular location">
    <subcellularLocation>
        <location evidence="1 11">Cytoplasm</location>
    </subcellularLocation>
</comment>
<accession>A0AAD9MW38</accession>
<evidence type="ECO:0000256" key="8">
    <source>
        <dbReference type="ARBA" id="ARBA00022999"/>
    </source>
</evidence>
<dbReference type="GO" id="GO:0070374">
    <property type="term" value="P:positive regulation of ERK1 and ERK2 cascade"/>
    <property type="evidence" value="ECO:0007669"/>
    <property type="project" value="TreeGrafter"/>
</dbReference>
<dbReference type="InterPro" id="IPR036860">
    <property type="entry name" value="SH2_dom_sf"/>
</dbReference>
<dbReference type="InterPro" id="IPR016130">
    <property type="entry name" value="Tyr_Pase_AS"/>
</dbReference>
<keyword evidence="20" id="KW-1185">Reference proteome</keyword>
<evidence type="ECO:0000256" key="1">
    <source>
        <dbReference type="ARBA" id="ARBA00004496"/>
    </source>
</evidence>
<evidence type="ECO:0000256" key="2">
    <source>
        <dbReference type="ARBA" id="ARBA00010750"/>
    </source>
</evidence>
<dbReference type="CDD" id="cd09931">
    <property type="entry name" value="SH2_C-SH2_SHP_like"/>
    <property type="match status" value="1"/>
</dbReference>
<keyword evidence="8 14" id="KW-0727">SH2 domain</keyword>
<dbReference type="SMART" id="SM00404">
    <property type="entry name" value="PTPc_motif"/>
    <property type="match status" value="1"/>
</dbReference>
<keyword evidence="6 11" id="KW-0378">Hydrolase</keyword>
<dbReference type="InterPro" id="IPR003595">
    <property type="entry name" value="Tyr_Pase_cat"/>
</dbReference>
<comment type="similarity">
    <text evidence="2 11">Belongs to the protein-tyrosine phosphatase family. Non-receptor class 2 subfamily.</text>
</comment>
<dbReference type="Proteomes" id="UP001208570">
    <property type="component" value="Unassembled WGS sequence"/>
</dbReference>
<protein>
    <recommendedName>
        <fullName evidence="11">Tyrosine-protein phosphatase non-receptor type</fullName>
        <ecNumber evidence="11">3.1.3.48</ecNumber>
    </recommendedName>
</protein>
<dbReference type="PROSITE" id="PS00383">
    <property type="entry name" value="TYR_PHOSPHATASE_1"/>
    <property type="match status" value="1"/>
</dbReference>
<feature type="domain" description="Tyrosine specific protein phosphatases" evidence="18">
    <location>
        <begin position="440"/>
        <end position="516"/>
    </location>
</feature>
<evidence type="ECO:0000256" key="3">
    <source>
        <dbReference type="ARBA" id="ARBA00022490"/>
    </source>
</evidence>
<keyword evidence="4" id="KW-0597">Phosphoprotein</keyword>
<evidence type="ECO:0000256" key="12">
    <source>
        <dbReference type="PIRSR" id="PIRSR000929-1"/>
    </source>
</evidence>
<feature type="region of interest" description="Disordered" evidence="15">
    <location>
        <begin position="575"/>
        <end position="595"/>
    </location>
</feature>
<evidence type="ECO:0000313" key="19">
    <source>
        <dbReference type="EMBL" id="KAK2147610.1"/>
    </source>
</evidence>
<comment type="similarity">
    <text evidence="9">Belongs to the protein-tyrosine phosphatase family. Non-receptor class 4 subfamily.</text>
</comment>
<dbReference type="InterPro" id="IPR012152">
    <property type="entry name" value="Tyr_Pase_non-rcpt_typ-6/11"/>
</dbReference>
<evidence type="ECO:0000313" key="20">
    <source>
        <dbReference type="Proteomes" id="UP001208570"/>
    </source>
</evidence>
<comment type="caution">
    <text evidence="19">The sequence shown here is derived from an EMBL/GenBank/DDBJ whole genome shotgun (WGS) entry which is preliminary data.</text>
</comment>
<feature type="domain" description="Tyrosine-protein phosphatase" evidence="17">
    <location>
        <begin position="245"/>
        <end position="525"/>
    </location>
</feature>
<evidence type="ECO:0000259" key="18">
    <source>
        <dbReference type="PROSITE" id="PS50056"/>
    </source>
</evidence>
<feature type="binding site" evidence="13">
    <location>
        <position position="510"/>
    </location>
    <ligand>
        <name>substrate</name>
    </ligand>
</feature>
<dbReference type="FunFam" id="3.30.505.10:FF:000012">
    <property type="entry name" value="Tyrosine-protein phosphatase non-receptor type"/>
    <property type="match status" value="1"/>
</dbReference>
<dbReference type="GO" id="GO:0050839">
    <property type="term" value="F:cell adhesion molecule binding"/>
    <property type="evidence" value="ECO:0007669"/>
    <property type="project" value="TreeGrafter"/>
</dbReference>
<dbReference type="GO" id="GO:0004726">
    <property type="term" value="F:non-membrane spanning protein tyrosine phosphatase activity"/>
    <property type="evidence" value="ECO:0007669"/>
    <property type="project" value="TreeGrafter"/>
</dbReference>
<dbReference type="PRINTS" id="PR00401">
    <property type="entry name" value="SH2DOMAIN"/>
</dbReference>
<gene>
    <name evidence="19" type="ORF">LSH36_545g04026</name>
</gene>
<name>A0AAD9MW38_9ANNE</name>
<feature type="binding site" evidence="13">
    <location>
        <position position="429"/>
    </location>
    <ligand>
        <name>substrate</name>
    </ligand>
</feature>
<dbReference type="SUPFAM" id="SSF52799">
    <property type="entry name" value="(Phosphotyrosine protein) phosphatases II"/>
    <property type="match status" value="1"/>
</dbReference>
<dbReference type="GO" id="GO:0005737">
    <property type="term" value="C:cytoplasm"/>
    <property type="evidence" value="ECO:0007669"/>
    <property type="project" value="UniProtKB-SubCell"/>
</dbReference>
<evidence type="ECO:0000256" key="4">
    <source>
        <dbReference type="ARBA" id="ARBA00022553"/>
    </source>
</evidence>
<proteinExistence type="inferred from homology"/>
<feature type="active site" description="Phosphocysteine intermediate" evidence="12">
    <location>
        <position position="463"/>
    </location>
</feature>
<evidence type="ECO:0000256" key="15">
    <source>
        <dbReference type="SAM" id="MobiDB-lite"/>
    </source>
</evidence>
<dbReference type="Pfam" id="PF00102">
    <property type="entry name" value="Y_phosphatase"/>
    <property type="match status" value="1"/>
</dbReference>
<dbReference type="InterPro" id="IPR000387">
    <property type="entry name" value="Tyr_Pase_dom"/>
</dbReference>
<dbReference type="PROSITE" id="PS50056">
    <property type="entry name" value="TYR_PHOSPHATASE_2"/>
    <property type="match status" value="1"/>
</dbReference>
<dbReference type="PROSITE" id="PS50055">
    <property type="entry name" value="TYR_PHOSPHATASE_PTP"/>
    <property type="match status" value="1"/>
</dbReference>
<feature type="domain" description="SH2" evidence="16">
    <location>
        <begin position="14"/>
        <end position="110"/>
    </location>
</feature>
<dbReference type="AlphaFoldDB" id="A0AAD9MW38"/>
<dbReference type="SUPFAM" id="SSF55550">
    <property type="entry name" value="SH2 domain"/>
    <property type="match status" value="2"/>
</dbReference>
<dbReference type="InterPro" id="IPR000242">
    <property type="entry name" value="PTP_cat"/>
</dbReference>
<keyword evidence="3 11" id="KW-0963">Cytoplasm</keyword>
<dbReference type="SMART" id="SM00194">
    <property type="entry name" value="PTPc"/>
    <property type="match status" value="1"/>
</dbReference>
<dbReference type="EC" id="3.1.3.48" evidence="11"/>
<dbReference type="Gene3D" id="3.30.505.10">
    <property type="entry name" value="SH2 domain"/>
    <property type="match status" value="2"/>
</dbReference>
<dbReference type="PIRSF" id="PIRSF000929">
    <property type="entry name" value="Tyr-Ptase_nr_6"/>
    <property type="match status" value="1"/>
</dbReference>
<evidence type="ECO:0000256" key="10">
    <source>
        <dbReference type="ARBA" id="ARBA00051722"/>
    </source>
</evidence>
<evidence type="ECO:0000256" key="7">
    <source>
        <dbReference type="ARBA" id="ARBA00022912"/>
    </source>
</evidence>
<dbReference type="InterPro" id="IPR029021">
    <property type="entry name" value="Prot-tyrosine_phosphatase-like"/>
</dbReference>
<evidence type="ECO:0000256" key="5">
    <source>
        <dbReference type="ARBA" id="ARBA00022737"/>
    </source>
</evidence>